<dbReference type="SUPFAM" id="SSF143744">
    <property type="entry name" value="GlcG-like"/>
    <property type="match status" value="1"/>
</dbReference>
<reference evidence="2" key="1">
    <citation type="submission" date="2017-10" db="EMBL/GenBank/DDBJ databases">
        <title>Completed PacBio SMRT sequence of Methylosinus trichosporium OB3b reveals presence of a third large plasmid.</title>
        <authorList>
            <person name="Charles T.C."/>
            <person name="Lynch M.D.J."/>
            <person name="Heil J.R."/>
            <person name="Cheng J."/>
        </authorList>
    </citation>
    <scope>NUCLEOTIDE SEQUENCE [LARGE SCALE GENOMIC DNA]</scope>
    <source>
        <strain evidence="2">OB3b</strain>
        <plasmid evidence="2">pob3b2</plasmid>
    </source>
</reference>
<protein>
    <recommendedName>
        <fullName evidence="3">Heme-binding protein</fullName>
    </recommendedName>
</protein>
<dbReference type="Pfam" id="PF03928">
    <property type="entry name" value="HbpS-like"/>
    <property type="match status" value="1"/>
</dbReference>
<name>A0A2D2D755_METT3</name>
<dbReference type="Proteomes" id="UP000230709">
    <property type="component" value="Plasmid pOB3b2"/>
</dbReference>
<keyword evidence="2" id="KW-1185">Reference proteome</keyword>
<organism evidence="1 2">
    <name type="scientific">Methylosinus trichosporium (strain ATCC 35070 / NCIMB 11131 / UNIQEM 75 / OB3b)</name>
    <dbReference type="NCBI Taxonomy" id="595536"/>
    <lineage>
        <taxon>Bacteria</taxon>
        <taxon>Pseudomonadati</taxon>
        <taxon>Pseudomonadota</taxon>
        <taxon>Alphaproteobacteria</taxon>
        <taxon>Hyphomicrobiales</taxon>
        <taxon>Methylocystaceae</taxon>
        <taxon>Methylosinus</taxon>
    </lineage>
</organism>
<keyword evidence="1" id="KW-0614">Plasmid</keyword>
<accession>A0A2D2D755</accession>
<proteinExistence type="predicted"/>
<evidence type="ECO:0000313" key="1">
    <source>
        <dbReference type="EMBL" id="ATQ70850.1"/>
    </source>
</evidence>
<dbReference type="RefSeq" id="WP_099832067.1">
    <property type="nucleotide sequence ID" value="NZ_CP023739.1"/>
</dbReference>
<dbReference type="InterPro" id="IPR038084">
    <property type="entry name" value="PduO/GlcC-like_sf"/>
</dbReference>
<dbReference type="EMBL" id="CP023739">
    <property type="protein sequence ID" value="ATQ70850.1"/>
    <property type="molecule type" value="Genomic_DNA"/>
</dbReference>
<evidence type="ECO:0000313" key="2">
    <source>
        <dbReference type="Proteomes" id="UP000230709"/>
    </source>
</evidence>
<dbReference type="InterPro" id="IPR005624">
    <property type="entry name" value="PduO/GlcC-like"/>
</dbReference>
<dbReference type="Gene3D" id="3.30.450.150">
    <property type="entry name" value="Haem-degrading domain"/>
    <property type="match status" value="1"/>
</dbReference>
<sequence length="57" mass="5856">MNMFCEAEVRMSIGVLIKAQGQPVGAIGVSGAPLSAEDEVCAKLGIAKVQGKLDAPR</sequence>
<geneLocation type="plasmid" evidence="2">
    <name>pob3b2</name>
</geneLocation>
<gene>
    <name evidence="1" type="ORF">CQW49_23125</name>
</gene>
<dbReference type="AlphaFoldDB" id="A0A2D2D755"/>
<evidence type="ECO:0008006" key="3">
    <source>
        <dbReference type="Google" id="ProtNLM"/>
    </source>
</evidence>
<dbReference type="KEGG" id="mtw:CQW49_23125"/>